<comment type="caution">
    <text evidence="2">The sequence shown here is derived from an EMBL/GenBank/DDBJ whole genome shotgun (WGS) entry which is preliminary data.</text>
</comment>
<dbReference type="AlphaFoldDB" id="A0AAV7UHL8"/>
<feature type="region of interest" description="Disordered" evidence="1">
    <location>
        <begin position="1"/>
        <end position="26"/>
    </location>
</feature>
<sequence length="70" mass="7298">MGVGLSQPRTSELPAASGPHRSFTTPLREGIGCQDAILPDPGPADDRAACLGIHVVAWPDHAPGEFLLKV</sequence>
<reference evidence="2" key="1">
    <citation type="journal article" date="2022" name="bioRxiv">
        <title>Sequencing and chromosome-scale assembly of the giantPleurodeles waltlgenome.</title>
        <authorList>
            <person name="Brown T."/>
            <person name="Elewa A."/>
            <person name="Iarovenko S."/>
            <person name="Subramanian E."/>
            <person name="Araus A.J."/>
            <person name="Petzold A."/>
            <person name="Susuki M."/>
            <person name="Suzuki K.-i.T."/>
            <person name="Hayashi T."/>
            <person name="Toyoda A."/>
            <person name="Oliveira C."/>
            <person name="Osipova E."/>
            <person name="Leigh N.D."/>
            <person name="Simon A."/>
            <person name="Yun M.H."/>
        </authorList>
    </citation>
    <scope>NUCLEOTIDE SEQUENCE</scope>
    <source>
        <strain evidence="2">20211129_DDA</strain>
        <tissue evidence="2">Liver</tissue>
    </source>
</reference>
<evidence type="ECO:0000313" key="2">
    <source>
        <dbReference type="EMBL" id="KAJ1188338.1"/>
    </source>
</evidence>
<dbReference type="EMBL" id="JANPWB010000005">
    <property type="protein sequence ID" value="KAJ1188338.1"/>
    <property type="molecule type" value="Genomic_DNA"/>
</dbReference>
<accession>A0AAV7UHL8</accession>
<keyword evidence="3" id="KW-1185">Reference proteome</keyword>
<protein>
    <submittedName>
        <fullName evidence="2">Uncharacterized protein</fullName>
    </submittedName>
</protein>
<gene>
    <name evidence="2" type="ORF">NDU88_005099</name>
</gene>
<evidence type="ECO:0000313" key="3">
    <source>
        <dbReference type="Proteomes" id="UP001066276"/>
    </source>
</evidence>
<dbReference type="Proteomes" id="UP001066276">
    <property type="component" value="Chromosome 3_1"/>
</dbReference>
<name>A0AAV7UHL8_PLEWA</name>
<proteinExistence type="predicted"/>
<evidence type="ECO:0000256" key="1">
    <source>
        <dbReference type="SAM" id="MobiDB-lite"/>
    </source>
</evidence>
<organism evidence="2 3">
    <name type="scientific">Pleurodeles waltl</name>
    <name type="common">Iberian ribbed newt</name>
    <dbReference type="NCBI Taxonomy" id="8319"/>
    <lineage>
        <taxon>Eukaryota</taxon>
        <taxon>Metazoa</taxon>
        <taxon>Chordata</taxon>
        <taxon>Craniata</taxon>
        <taxon>Vertebrata</taxon>
        <taxon>Euteleostomi</taxon>
        <taxon>Amphibia</taxon>
        <taxon>Batrachia</taxon>
        <taxon>Caudata</taxon>
        <taxon>Salamandroidea</taxon>
        <taxon>Salamandridae</taxon>
        <taxon>Pleurodelinae</taxon>
        <taxon>Pleurodeles</taxon>
    </lineage>
</organism>